<gene>
    <name evidence="4" type="ORF">QO011_005366</name>
</gene>
<evidence type="ECO:0000256" key="1">
    <source>
        <dbReference type="ARBA" id="ARBA00022741"/>
    </source>
</evidence>
<dbReference type="PROSITE" id="PS50893">
    <property type="entry name" value="ABC_TRANSPORTER_2"/>
    <property type="match status" value="1"/>
</dbReference>
<accession>A0ABU0JGT5</accession>
<dbReference type="EMBL" id="JAUSVX010000012">
    <property type="protein sequence ID" value="MDQ0472337.1"/>
    <property type="molecule type" value="Genomic_DNA"/>
</dbReference>
<dbReference type="RefSeq" id="WP_307279040.1">
    <property type="nucleotide sequence ID" value="NZ_JAUSVX010000012.1"/>
</dbReference>
<proteinExistence type="predicted"/>
<dbReference type="Gene3D" id="3.40.50.300">
    <property type="entry name" value="P-loop containing nucleotide triphosphate hydrolases"/>
    <property type="match status" value="1"/>
</dbReference>
<sequence>MISLKDVTVSYRAGGNRIDVLSNVSVDFEPGVNIGILGPRGCGKSTLMRLLGSHIKPSSGRVHRSGRVSWPMASMRPIARTLSLRSNIEFLSTLYRVPASRVATRVEEIAGLRGHLDTRADRLPNEVMSRAVYAMCLAMEFDYYLADEALFLGDFRFRERAQGYLDEMRGRKTLIFATRSYLNVRRQCDIIYILNEGRLIKYDDVSQAIEAFKAL</sequence>
<dbReference type="SUPFAM" id="SSF52540">
    <property type="entry name" value="P-loop containing nucleoside triphosphate hydrolases"/>
    <property type="match status" value="1"/>
</dbReference>
<evidence type="ECO:0000313" key="5">
    <source>
        <dbReference type="Proteomes" id="UP001242480"/>
    </source>
</evidence>
<dbReference type="Pfam" id="PF00005">
    <property type="entry name" value="ABC_tran"/>
    <property type="match status" value="1"/>
</dbReference>
<dbReference type="InterPro" id="IPR027417">
    <property type="entry name" value="P-loop_NTPase"/>
</dbReference>
<dbReference type="PANTHER" id="PTHR46743:SF2">
    <property type="entry name" value="TEICHOIC ACIDS EXPORT ATP-BINDING PROTEIN TAGH"/>
    <property type="match status" value="1"/>
</dbReference>
<keyword evidence="1" id="KW-0547">Nucleotide-binding</keyword>
<comment type="caution">
    <text evidence="4">The sequence shown here is derived from an EMBL/GenBank/DDBJ whole genome shotgun (WGS) entry which is preliminary data.</text>
</comment>
<dbReference type="InterPro" id="IPR003439">
    <property type="entry name" value="ABC_transporter-like_ATP-bd"/>
</dbReference>
<reference evidence="4 5" key="1">
    <citation type="submission" date="2023-07" db="EMBL/GenBank/DDBJ databases">
        <title>Genomic Encyclopedia of Type Strains, Phase IV (KMG-IV): sequencing the most valuable type-strain genomes for metagenomic binning, comparative biology and taxonomic classification.</title>
        <authorList>
            <person name="Goeker M."/>
        </authorList>
    </citation>
    <scope>NUCLEOTIDE SEQUENCE [LARGE SCALE GENOMIC DNA]</scope>
    <source>
        <strain evidence="4 5">DSM 19619</strain>
    </source>
</reference>
<dbReference type="GO" id="GO:0005524">
    <property type="term" value="F:ATP binding"/>
    <property type="evidence" value="ECO:0007669"/>
    <property type="project" value="UniProtKB-KW"/>
</dbReference>
<protein>
    <submittedName>
        <fullName evidence="4">Capsular polysaccharide transport system ATP-binding protein</fullName>
    </submittedName>
</protein>
<keyword evidence="2 4" id="KW-0067">ATP-binding</keyword>
<evidence type="ECO:0000256" key="2">
    <source>
        <dbReference type="ARBA" id="ARBA00022840"/>
    </source>
</evidence>
<evidence type="ECO:0000313" key="4">
    <source>
        <dbReference type="EMBL" id="MDQ0472337.1"/>
    </source>
</evidence>
<name>A0ABU0JGT5_9HYPH</name>
<dbReference type="Proteomes" id="UP001242480">
    <property type="component" value="Unassembled WGS sequence"/>
</dbReference>
<organism evidence="4 5">
    <name type="scientific">Labrys wisconsinensis</name>
    <dbReference type="NCBI Taxonomy" id="425677"/>
    <lineage>
        <taxon>Bacteria</taxon>
        <taxon>Pseudomonadati</taxon>
        <taxon>Pseudomonadota</taxon>
        <taxon>Alphaproteobacteria</taxon>
        <taxon>Hyphomicrobiales</taxon>
        <taxon>Xanthobacteraceae</taxon>
        <taxon>Labrys</taxon>
    </lineage>
</organism>
<dbReference type="InterPro" id="IPR050683">
    <property type="entry name" value="Bact_Polysacc_Export_ATP-bd"/>
</dbReference>
<dbReference type="SMART" id="SM00382">
    <property type="entry name" value="AAA"/>
    <property type="match status" value="1"/>
</dbReference>
<dbReference type="InterPro" id="IPR003593">
    <property type="entry name" value="AAA+_ATPase"/>
</dbReference>
<keyword evidence="5" id="KW-1185">Reference proteome</keyword>
<dbReference type="PANTHER" id="PTHR46743">
    <property type="entry name" value="TEICHOIC ACIDS EXPORT ATP-BINDING PROTEIN TAGH"/>
    <property type="match status" value="1"/>
</dbReference>
<feature type="domain" description="ABC transporter" evidence="3">
    <location>
        <begin position="2"/>
        <end position="215"/>
    </location>
</feature>
<evidence type="ECO:0000259" key="3">
    <source>
        <dbReference type="PROSITE" id="PS50893"/>
    </source>
</evidence>